<dbReference type="Pfam" id="PF06666">
    <property type="entry name" value="DUF1173"/>
    <property type="match status" value="1"/>
</dbReference>
<dbReference type="EMBL" id="LAZR01001234">
    <property type="protein sequence ID" value="KKN48167.1"/>
    <property type="molecule type" value="Genomic_DNA"/>
</dbReference>
<feature type="region of interest" description="Disordered" evidence="1">
    <location>
        <begin position="122"/>
        <end position="141"/>
    </location>
</feature>
<gene>
    <name evidence="2" type="ORF">LCGC14_0655490</name>
</gene>
<organism evidence="2">
    <name type="scientific">marine sediment metagenome</name>
    <dbReference type="NCBI Taxonomy" id="412755"/>
    <lineage>
        <taxon>unclassified sequences</taxon>
        <taxon>metagenomes</taxon>
        <taxon>ecological metagenomes</taxon>
    </lineage>
</organism>
<evidence type="ECO:0000256" key="1">
    <source>
        <dbReference type="SAM" id="MobiDB-lite"/>
    </source>
</evidence>
<reference evidence="2" key="1">
    <citation type="journal article" date="2015" name="Nature">
        <title>Complex archaea that bridge the gap between prokaryotes and eukaryotes.</title>
        <authorList>
            <person name="Spang A."/>
            <person name="Saw J.H."/>
            <person name="Jorgensen S.L."/>
            <person name="Zaremba-Niedzwiedzka K."/>
            <person name="Martijn J."/>
            <person name="Lind A.E."/>
            <person name="van Eijk R."/>
            <person name="Schleper C."/>
            <person name="Guy L."/>
            <person name="Ettema T.J."/>
        </authorList>
    </citation>
    <scope>NUCLEOTIDE SEQUENCE</scope>
</reference>
<name>A0A0F9REY0_9ZZZZ</name>
<dbReference type="InterPro" id="IPR009553">
    <property type="entry name" value="DUF1173"/>
</dbReference>
<accession>A0A0F9REY0</accession>
<comment type="caution">
    <text evidence="2">The sequence shown here is derived from an EMBL/GenBank/DDBJ whole genome shotgun (WGS) entry which is preliminary data.</text>
</comment>
<protein>
    <recommendedName>
        <fullName evidence="3">DUF1173 domain-containing protein</fullName>
    </recommendedName>
</protein>
<proteinExistence type="predicted"/>
<dbReference type="AlphaFoldDB" id="A0A0F9REY0"/>
<evidence type="ECO:0008006" key="3">
    <source>
        <dbReference type="Google" id="ProtNLM"/>
    </source>
</evidence>
<evidence type="ECO:0000313" key="2">
    <source>
        <dbReference type="EMBL" id="KKN48167.1"/>
    </source>
</evidence>
<sequence length="422" mass="49205">MNSIRIRFDQNTAYTRDWLADNEAEAQRVLATFKSRNITPRCECNDKMPPMYISHRTRYFLARNPGTGSLHSPECPSFEMETEDSGRITYENDVIKTKNDGTLSLKILAPLAHKKVDRAAKEESDIDSLVPPKPKAQTQKRDAMSLSGLLALMWEEAELNRWHPGFNKRRIWAVARNRLLDVAQRIYTKRTNLADVIYIPEHFNEASKDAIDERRKAEFSRIMTSTSISTKYMVVIGGIRKINLQQNSIAIMLRHQSDALKYWGTQHVMKKMENSLVLSILNDDEDPRLVYTMMVISRDSNDVLHIQDIGFLLADIHMIPTYFEYDRLMTEKLIMEDHKFIKTMRFDGSKNTVYPDYLLVDNPSRPTPMAIFRTFASENVVEQRHLAINRWKQKYGQYWIWDMETQGETLPNLTTFTYSDDL</sequence>